<sequence length="86" mass="9092">MRPSAKALEAEIRRRVTERGAGKTICPSEVARALADDWRALMPQVRAVAARMAARGEIAVTQRGVAVDALSAQGPIRLGLGVVGRS</sequence>
<dbReference type="InterPro" id="IPR036388">
    <property type="entry name" value="WH-like_DNA-bd_sf"/>
</dbReference>
<dbReference type="InterPro" id="IPR021660">
    <property type="entry name" value="DUF3253"/>
</dbReference>
<proteinExistence type="predicted"/>
<dbReference type="InterPro" id="IPR036390">
    <property type="entry name" value="WH_DNA-bd_sf"/>
</dbReference>
<organism evidence="1 2">
    <name type="scientific">Sulfitobacter sediminis</name>
    <dbReference type="NCBI Taxonomy" id="3234186"/>
    <lineage>
        <taxon>Bacteria</taxon>
        <taxon>Pseudomonadati</taxon>
        <taxon>Pseudomonadota</taxon>
        <taxon>Alphaproteobacteria</taxon>
        <taxon>Rhodobacterales</taxon>
        <taxon>Roseobacteraceae</taxon>
        <taxon>Sulfitobacter</taxon>
    </lineage>
</organism>
<accession>A0ABV3RLV8</accession>
<reference evidence="1 2" key="1">
    <citation type="submission" date="2024-07" db="EMBL/GenBank/DDBJ databases">
        <title>Marimonas sp.nov., isolated from tidal-flat sediment.</title>
        <authorList>
            <person name="Jayan J.N."/>
            <person name="Lee S.S."/>
        </authorList>
    </citation>
    <scope>NUCLEOTIDE SEQUENCE [LARGE SCALE GENOMIC DNA]</scope>
    <source>
        <strain evidence="1 2">MJW-29</strain>
    </source>
</reference>
<gene>
    <name evidence="1" type="ORF">AB2B41_08040</name>
</gene>
<evidence type="ECO:0000313" key="2">
    <source>
        <dbReference type="Proteomes" id="UP001556098"/>
    </source>
</evidence>
<name>A0ABV3RLV8_9RHOB</name>
<dbReference type="Pfam" id="PF11625">
    <property type="entry name" value="DUF3253"/>
    <property type="match status" value="1"/>
</dbReference>
<dbReference type="RefSeq" id="WP_367877255.1">
    <property type="nucleotide sequence ID" value="NZ_JBFNXX010000005.1"/>
</dbReference>
<dbReference type="EMBL" id="JBFNXX010000005">
    <property type="protein sequence ID" value="MEW9919548.1"/>
    <property type="molecule type" value="Genomic_DNA"/>
</dbReference>
<comment type="caution">
    <text evidence="1">The sequence shown here is derived from an EMBL/GenBank/DDBJ whole genome shotgun (WGS) entry which is preliminary data.</text>
</comment>
<dbReference type="Gene3D" id="1.10.10.10">
    <property type="entry name" value="Winged helix-like DNA-binding domain superfamily/Winged helix DNA-binding domain"/>
    <property type="match status" value="1"/>
</dbReference>
<protein>
    <submittedName>
        <fullName evidence="1">DUF3253 domain-containing protein</fullName>
    </submittedName>
</protein>
<dbReference type="Proteomes" id="UP001556098">
    <property type="component" value="Unassembled WGS sequence"/>
</dbReference>
<evidence type="ECO:0000313" key="1">
    <source>
        <dbReference type="EMBL" id="MEW9919548.1"/>
    </source>
</evidence>
<dbReference type="SUPFAM" id="SSF46785">
    <property type="entry name" value="Winged helix' DNA-binding domain"/>
    <property type="match status" value="1"/>
</dbReference>
<keyword evidence="2" id="KW-1185">Reference proteome</keyword>